<name>A0ABT3TBA9_9GAMM</name>
<comment type="caution">
    <text evidence="12">The sequence shown here is derived from an EMBL/GenBank/DDBJ whole genome shotgun (WGS) entry which is preliminary data.</text>
</comment>
<evidence type="ECO:0000256" key="10">
    <source>
        <dbReference type="ARBA" id="ARBA00030775"/>
    </source>
</evidence>
<evidence type="ECO:0000256" key="9">
    <source>
        <dbReference type="ARBA" id="ARBA00025772"/>
    </source>
</evidence>
<feature type="domain" description="General secretion pathway GspH" evidence="11">
    <location>
        <begin position="44"/>
        <end position="168"/>
    </location>
</feature>
<dbReference type="RefSeq" id="WP_279250916.1">
    <property type="nucleotide sequence ID" value="NZ_SHNO01000002.1"/>
</dbReference>
<keyword evidence="13" id="KW-1185">Reference proteome</keyword>
<protein>
    <recommendedName>
        <fullName evidence="2">Type II secretion system protein H</fullName>
    </recommendedName>
    <alternativeName>
        <fullName evidence="10">General secretion pathway protein H</fullName>
    </alternativeName>
</protein>
<dbReference type="EMBL" id="SHNO01000002">
    <property type="protein sequence ID" value="MCX2979130.1"/>
    <property type="molecule type" value="Genomic_DNA"/>
</dbReference>
<sequence length="182" mass="19615">MQRSARGWTLVELMLALVILVTTLVLGTPLMQSVVQGNRLWGASSRFLLALSLARSEAILRNRTVSICPSSLYRTRLARCSGTYADGWIVFTNASRDGVIDNATDTVVRGFEGLPPGYAVANRLGTRTVSTLINFNPDGTAHVNRTLRFCPPRSASHASISVVLNRVGRARLVQDAAGCSLG</sequence>
<organism evidence="12 13">
    <name type="scientific">Candidatus Marimicrobium litorale</name>
    <dbReference type="NCBI Taxonomy" id="2518991"/>
    <lineage>
        <taxon>Bacteria</taxon>
        <taxon>Pseudomonadati</taxon>
        <taxon>Pseudomonadota</taxon>
        <taxon>Gammaproteobacteria</taxon>
        <taxon>Cellvibrionales</taxon>
        <taxon>Halieaceae</taxon>
        <taxon>Marimicrobium</taxon>
    </lineage>
</organism>
<keyword evidence="7" id="KW-1133">Transmembrane helix</keyword>
<evidence type="ECO:0000256" key="4">
    <source>
        <dbReference type="ARBA" id="ARBA00022481"/>
    </source>
</evidence>
<keyword evidence="6" id="KW-0812">Transmembrane</keyword>
<keyword evidence="8" id="KW-0472">Membrane</keyword>
<evidence type="ECO:0000256" key="1">
    <source>
        <dbReference type="ARBA" id="ARBA00004377"/>
    </source>
</evidence>
<dbReference type="InterPro" id="IPR022346">
    <property type="entry name" value="T2SS_GspH"/>
</dbReference>
<accession>A0ABT3TBA9</accession>
<dbReference type="SUPFAM" id="SSF54523">
    <property type="entry name" value="Pili subunits"/>
    <property type="match status" value="1"/>
</dbReference>
<evidence type="ECO:0000256" key="6">
    <source>
        <dbReference type="ARBA" id="ARBA00022692"/>
    </source>
</evidence>
<comment type="similarity">
    <text evidence="9">Belongs to the GSP H family.</text>
</comment>
<evidence type="ECO:0000256" key="3">
    <source>
        <dbReference type="ARBA" id="ARBA00022475"/>
    </source>
</evidence>
<dbReference type="Pfam" id="PF12019">
    <property type="entry name" value="GspH"/>
    <property type="match status" value="1"/>
</dbReference>
<evidence type="ECO:0000259" key="11">
    <source>
        <dbReference type="Pfam" id="PF12019"/>
    </source>
</evidence>
<evidence type="ECO:0000256" key="8">
    <source>
        <dbReference type="ARBA" id="ARBA00023136"/>
    </source>
</evidence>
<keyword evidence="5" id="KW-0997">Cell inner membrane</keyword>
<evidence type="ECO:0000313" key="12">
    <source>
        <dbReference type="EMBL" id="MCX2979130.1"/>
    </source>
</evidence>
<dbReference type="Proteomes" id="UP001143304">
    <property type="component" value="Unassembled WGS sequence"/>
</dbReference>
<evidence type="ECO:0000256" key="5">
    <source>
        <dbReference type="ARBA" id="ARBA00022519"/>
    </source>
</evidence>
<proteinExistence type="inferred from homology"/>
<evidence type="ECO:0000256" key="7">
    <source>
        <dbReference type="ARBA" id="ARBA00022989"/>
    </source>
</evidence>
<reference evidence="12" key="1">
    <citation type="submission" date="2019-02" db="EMBL/GenBank/DDBJ databases">
        <authorList>
            <person name="Li S.-H."/>
        </authorList>
    </citation>
    <scope>NUCLEOTIDE SEQUENCE</scope>
    <source>
        <strain evidence="12">IMCC11814</strain>
    </source>
</reference>
<dbReference type="InterPro" id="IPR045584">
    <property type="entry name" value="Pilin-like"/>
</dbReference>
<dbReference type="Gene3D" id="3.55.40.10">
    <property type="entry name" value="minor pseudopilin epsh domain"/>
    <property type="match status" value="1"/>
</dbReference>
<comment type="subcellular location">
    <subcellularLocation>
        <location evidence="1">Cell inner membrane</location>
        <topology evidence="1">Single-pass membrane protein</topology>
    </subcellularLocation>
</comment>
<evidence type="ECO:0000256" key="2">
    <source>
        <dbReference type="ARBA" id="ARBA00021549"/>
    </source>
</evidence>
<evidence type="ECO:0000313" key="13">
    <source>
        <dbReference type="Proteomes" id="UP001143304"/>
    </source>
</evidence>
<keyword evidence="3" id="KW-1003">Cell membrane</keyword>
<keyword evidence="4" id="KW-0488">Methylation</keyword>
<gene>
    <name evidence="12" type="ORF">EYC82_17465</name>
</gene>